<evidence type="ECO:0000256" key="2">
    <source>
        <dbReference type="ARBA" id="ARBA00023125"/>
    </source>
</evidence>
<keyword evidence="6" id="KW-1185">Reference proteome</keyword>
<proteinExistence type="predicted"/>
<dbReference type="PANTHER" id="PTHR43537">
    <property type="entry name" value="TRANSCRIPTIONAL REGULATOR, GNTR FAMILY"/>
    <property type="match status" value="1"/>
</dbReference>
<evidence type="ECO:0000313" key="6">
    <source>
        <dbReference type="Proteomes" id="UP001205843"/>
    </source>
</evidence>
<evidence type="ECO:0000256" key="1">
    <source>
        <dbReference type="ARBA" id="ARBA00023015"/>
    </source>
</evidence>
<dbReference type="InterPro" id="IPR000524">
    <property type="entry name" value="Tscrpt_reg_HTH_GntR"/>
</dbReference>
<evidence type="ECO:0000313" key="5">
    <source>
        <dbReference type="EMBL" id="MCP1673405.1"/>
    </source>
</evidence>
<reference evidence="5" key="1">
    <citation type="submission" date="2022-03" db="EMBL/GenBank/DDBJ databases">
        <title>Genomic Encyclopedia of Type Strains, Phase III (KMG-III): the genomes of soil and plant-associated and newly described type strains.</title>
        <authorList>
            <person name="Whitman W."/>
        </authorList>
    </citation>
    <scope>NUCLEOTIDE SEQUENCE</scope>
    <source>
        <strain evidence="5">ANL 6-2</strain>
    </source>
</reference>
<dbReference type="Pfam" id="PF00392">
    <property type="entry name" value="GntR"/>
    <property type="match status" value="1"/>
</dbReference>
<dbReference type="SUPFAM" id="SSF46785">
    <property type="entry name" value="Winged helix' DNA-binding domain"/>
    <property type="match status" value="1"/>
</dbReference>
<dbReference type="InterPro" id="IPR011711">
    <property type="entry name" value="GntR_C"/>
</dbReference>
<dbReference type="InterPro" id="IPR036388">
    <property type="entry name" value="WH-like_DNA-bd_sf"/>
</dbReference>
<dbReference type="GO" id="GO:0003700">
    <property type="term" value="F:DNA-binding transcription factor activity"/>
    <property type="evidence" value="ECO:0007669"/>
    <property type="project" value="InterPro"/>
</dbReference>
<comment type="caution">
    <text evidence="5">The sequence shown here is derived from an EMBL/GenBank/DDBJ whole genome shotgun (WGS) entry which is preliminary data.</text>
</comment>
<dbReference type="Proteomes" id="UP001205843">
    <property type="component" value="Unassembled WGS sequence"/>
</dbReference>
<dbReference type="Gene3D" id="1.10.10.10">
    <property type="entry name" value="Winged helix-like DNA-binding domain superfamily/Winged helix DNA-binding domain"/>
    <property type="match status" value="1"/>
</dbReference>
<evidence type="ECO:0000256" key="3">
    <source>
        <dbReference type="ARBA" id="ARBA00023163"/>
    </source>
</evidence>
<dbReference type="InterPro" id="IPR036390">
    <property type="entry name" value="WH_DNA-bd_sf"/>
</dbReference>
<sequence length="259" mass="29186">MTESKSISGSRIPRVRRTDQVVEVIKGWVVRHDLETGDRLPRESELIAMLGCSRGTIREALKILEYQGIVRIVPGAGGGAQVGAVSYEHANEFLRHYFYFQPITWESVYQIREQLEPLVAEKAVGILSEDEIQALEKTVELCEDGVAGRIPPSEHRAAELEFHSVLARACPDPMLGFFAGFINDLLRDFAEHRNVIEPQNSEFAAAALRYHRQLLQAYKDKDAKRVRDLMSAHIHDARCIVNARDGQVSGDFLLQRNHG</sequence>
<dbReference type="SMART" id="SM00345">
    <property type="entry name" value="HTH_GNTR"/>
    <property type="match status" value="1"/>
</dbReference>
<dbReference type="RefSeq" id="WP_253473717.1">
    <property type="nucleotide sequence ID" value="NZ_JALJXV010000001.1"/>
</dbReference>
<dbReference type="SMART" id="SM00895">
    <property type="entry name" value="FCD"/>
    <property type="match status" value="1"/>
</dbReference>
<dbReference type="InterPro" id="IPR008920">
    <property type="entry name" value="TF_FadR/GntR_C"/>
</dbReference>
<dbReference type="EMBL" id="JALJXV010000001">
    <property type="protein sequence ID" value="MCP1673405.1"/>
    <property type="molecule type" value="Genomic_DNA"/>
</dbReference>
<dbReference type="SUPFAM" id="SSF48008">
    <property type="entry name" value="GntR ligand-binding domain-like"/>
    <property type="match status" value="1"/>
</dbReference>
<dbReference type="PANTHER" id="PTHR43537:SF5">
    <property type="entry name" value="UXU OPERON TRANSCRIPTIONAL REGULATOR"/>
    <property type="match status" value="1"/>
</dbReference>
<dbReference type="PROSITE" id="PS50949">
    <property type="entry name" value="HTH_GNTR"/>
    <property type="match status" value="1"/>
</dbReference>
<accession>A0AAE3G0F3</accession>
<dbReference type="Gene3D" id="1.20.120.530">
    <property type="entry name" value="GntR ligand-binding domain-like"/>
    <property type="match status" value="1"/>
</dbReference>
<organism evidence="5 6">
    <name type="scientific">Natronocella acetinitrilica</name>
    <dbReference type="NCBI Taxonomy" id="414046"/>
    <lineage>
        <taxon>Bacteria</taxon>
        <taxon>Pseudomonadati</taxon>
        <taxon>Pseudomonadota</taxon>
        <taxon>Gammaproteobacteria</taxon>
        <taxon>Chromatiales</taxon>
        <taxon>Ectothiorhodospiraceae</taxon>
        <taxon>Natronocella</taxon>
    </lineage>
</organism>
<evidence type="ECO:0000259" key="4">
    <source>
        <dbReference type="PROSITE" id="PS50949"/>
    </source>
</evidence>
<dbReference type="CDD" id="cd07377">
    <property type="entry name" value="WHTH_GntR"/>
    <property type="match status" value="1"/>
</dbReference>
<keyword evidence="2 5" id="KW-0238">DNA-binding</keyword>
<dbReference type="AlphaFoldDB" id="A0AAE3G0F3"/>
<dbReference type="PRINTS" id="PR00035">
    <property type="entry name" value="HTHGNTR"/>
</dbReference>
<dbReference type="Pfam" id="PF07729">
    <property type="entry name" value="FCD"/>
    <property type="match status" value="1"/>
</dbReference>
<keyword evidence="1" id="KW-0805">Transcription regulation</keyword>
<gene>
    <name evidence="5" type="ORF">J2T57_000497</name>
</gene>
<keyword evidence="3" id="KW-0804">Transcription</keyword>
<feature type="domain" description="HTH gntR-type" evidence="4">
    <location>
        <begin position="15"/>
        <end position="85"/>
    </location>
</feature>
<dbReference type="GO" id="GO:0003677">
    <property type="term" value="F:DNA binding"/>
    <property type="evidence" value="ECO:0007669"/>
    <property type="project" value="UniProtKB-KW"/>
</dbReference>
<name>A0AAE3G0F3_9GAMM</name>
<protein>
    <submittedName>
        <fullName evidence="5">DNA-binding FadR family transcriptional regulator</fullName>
    </submittedName>
</protein>